<evidence type="ECO:0008006" key="4">
    <source>
        <dbReference type="Google" id="ProtNLM"/>
    </source>
</evidence>
<evidence type="ECO:0000313" key="3">
    <source>
        <dbReference type="Proteomes" id="UP000177838"/>
    </source>
</evidence>
<name>A0A1G2QHF4_9BACT</name>
<organism evidence="2 3">
    <name type="scientific">Candidatus Vogelbacteria bacterium RIFOXYD1_FULL_46_19</name>
    <dbReference type="NCBI Taxonomy" id="1802439"/>
    <lineage>
        <taxon>Bacteria</taxon>
        <taxon>Candidatus Vogeliibacteriota</taxon>
    </lineage>
</organism>
<keyword evidence="1" id="KW-0472">Membrane</keyword>
<dbReference type="AlphaFoldDB" id="A0A1G2QHF4"/>
<dbReference type="Proteomes" id="UP000177838">
    <property type="component" value="Unassembled WGS sequence"/>
</dbReference>
<feature type="transmembrane region" description="Helical" evidence="1">
    <location>
        <begin position="6"/>
        <end position="30"/>
    </location>
</feature>
<dbReference type="PANTHER" id="PTHR43649:SF12">
    <property type="entry name" value="DIACETYLCHITOBIOSE BINDING PROTEIN DASA"/>
    <property type="match status" value="1"/>
</dbReference>
<dbReference type="STRING" id="1802439.A2589_02550"/>
<keyword evidence="1" id="KW-0812">Transmembrane</keyword>
<proteinExistence type="predicted"/>
<gene>
    <name evidence="2" type="ORF">A2589_02550</name>
</gene>
<dbReference type="Gene3D" id="3.40.190.10">
    <property type="entry name" value="Periplasmic binding protein-like II"/>
    <property type="match status" value="1"/>
</dbReference>
<protein>
    <recommendedName>
        <fullName evidence="4">ABC transporter substrate-binding protein</fullName>
    </recommendedName>
</protein>
<reference evidence="2 3" key="1">
    <citation type="journal article" date="2016" name="Nat. Commun.">
        <title>Thousands of microbial genomes shed light on interconnected biogeochemical processes in an aquifer system.</title>
        <authorList>
            <person name="Anantharaman K."/>
            <person name="Brown C.T."/>
            <person name="Hug L.A."/>
            <person name="Sharon I."/>
            <person name="Castelle C.J."/>
            <person name="Probst A.J."/>
            <person name="Thomas B.C."/>
            <person name="Singh A."/>
            <person name="Wilkins M.J."/>
            <person name="Karaoz U."/>
            <person name="Brodie E.L."/>
            <person name="Williams K.H."/>
            <person name="Hubbard S.S."/>
            <person name="Banfield J.F."/>
        </authorList>
    </citation>
    <scope>NUCLEOTIDE SEQUENCE [LARGE SCALE GENOMIC DNA]</scope>
</reference>
<accession>A0A1G2QHF4</accession>
<comment type="caution">
    <text evidence="2">The sequence shown here is derived from an EMBL/GenBank/DDBJ whole genome shotgun (WGS) entry which is preliminary data.</text>
</comment>
<dbReference type="Pfam" id="PF13416">
    <property type="entry name" value="SBP_bac_8"/>
    <property type="match status" value="1"/>
</dbReference>
<dbReference type="InterPro" id="IPR006059">
    <property type="entry name" value="SBP"/>
</dbReference>
<dbReference type="PANTHER" id="PTHR43649">
    <property type="entry name" value="ARABINOSE-BINDING PROTEIN-RELATED"/>
    <property type="match status" value="1"/>
</dbReference>
<dbReference type="InterPro" id="IPR050490">
    <property type="entry name" value="Bact_solute-bd_prot1"/>
</dbReference>
<evidence type="ECO:0000313" key="2">
    <source>
        <dbReference type="EMBL" id="OHA59897.1"/>
    </source>
</evidence>
<keyword evidence="1" id="KW-1133">Transmembrane helix</keyword>
<dbReference type="SUPFAM" id="SSF53850">
    <property type="entry name" value="Periplasmic binding protein-like II"/>
    <property type="match status" value="1"/>
</dbReference>
<dbReference type="EMBL" id="MHTK01000004">
    <property type="protein sequence ID" value="OHA59897.1"/>
    <property type="molecule type" value="Genomic_DNA"/>
</dbReference>
<sequence>MEKGDFFRNIILVILGFFILVAVLIFSGVLPGLRQGATSSGGVVTLWGPLPESAVADFLLDFNRVHDGEFTVSYVYKSPEQLEQDYVQALARNQGPDLLILPDTFIYRYADTLFTVPFESYPLRDFQDNFADGAKVFLTSEGTVALPVVVDPLVMYYNRDILAGAGLTRPPLTWSEMVADLPKVNSIADRQTINRTLVALGVFSNIRNAEAILTTLFFQAGNPLVIQGTSGKKVTLSDSFGFSQVPAVAAVDFFNQFSSPVKSVYSWNQSLPLDRQMFAAGRLATYFGYASEYANLQATNPNLNFDVAILPQRGVSETDRQVTGARFYGLGIVRSSRNFNTAFQTAFLLTAPAESQVLASLFNLPPARGGLLGASHPNPFQAVFYRSALISQSWWNPNPGRVSVLMQNLVDSVATGQKQTNVAVNQANQELQSLFTK</sequence>
<evidence type="ECO:0000256" key="1">
    <source>
        <dbReference type="SAM" id="Phobius"/>
    </source>
</evidence>